<keyword evidence="1" id="KW-1133">Transmembrane helix</keyword>
<comment type="caution">
    <text evidence="3">The sequence shown here is derived from an EMBL/GenBank/DDBJ whole genome shotgun (WGS) entry which is preliminary data.</text>
</comment>
<dbReference type="CDD" id="cd01610">
    <property type="entry name" value="PAP2_like"/>
    <property type="match status" value="1"/>
</dbReference>
<feature type="transmembrane region" description="Helical" evidence="1">
    <location>
        <begin position="6"/>
        <end position="27"/>
    </location>
</feature>
<dbReference type="AlphaFoldDB" id="A0A158H401"/>
<dbReference type="InterPro" id="IPR000326">
    <property type="entry name" value="PAP2/HPO"/>
</dbReference>
<protein>
    <submittedName>
        <fullName evidence="3">PA-phosphatase-like phosphoesterase</fullName>
    </submittedName>
</protein>
<accession>A0A158H401</accession>
<proteinExistence type="predicted"/>
<feature type="transmembrane region" description="Helical" evidence="1">
    <location>
        <begin position="68"/>
        <end position="88"/>
    </location>
</feature>
<dbReference type="Pfam" id="PF01569">
    <property type="entry name" value="PAP2"/>
    <property type="match status" value="1"/>
</dbReference>
<dbReference type="InterPro" id="IPR036938">
    <property type="entry name" value="PAP2/HPO_sf"/>
</dbReference>
<sequence length="193" mass="20602">MPHTTWLSNLGDSGLLLPLALACAVWLRVTGKHLALRWLLSLAAGMVLVGVTKFLYAGCGLEFESVQFRVISGHTMLAAAVWTVSLALLASGARAGWHRLGAACGLLLAAAIGVCRIVEDAHTPIEVLAGWLLGGAIALLFLQRLFSEPRRMPRALVAGLGLLAVSSIAYGHRAPFQALIVHYSPWLCQRLGF</sequence>
<dbReference type="SUPFAM" id="SSF48317">
    <property type="entry name" value="Acid phosphatase/Vanadium-dependent haloperoxidase"/>
    <property type="match status" value="1"/>
</dbReference>
<name>A0A158H401_9BURK</name>
<evidence type="ECO:0000313" key="3">
    <source>
        <dbReference type="EMBL" id="SAL38867.1"/>
    </source>
</evidence>
<keyword evidence="1" id="KW-0812">Transmembrane</keyword>
<keyword evidence="1" id="KW-0472">Membrane</keyword>
<dbReference type="Gene3D" id="1.20.144.10">
    <property type="entry name" value="Phosphatidic acid phosphatase type 2/haloperoxidase"/>
    <property type="match status" value="1"/>
</dbReference>
<dbReference type="OrthoDB" id="9034806at2"/>
<gene>
    <name evidence="3" type="ORF">AWB65_02890</name>
</gene>
<evidence type="ECO:0000313" key="4">
    <source>
        <dbReference type="Proteomes" id="UP000054977"/>
    </source>
</evidence>
<evidence type="ECO:0000259" key="2">
    <source>
        <dbReference type="Pfam" id="PF01569"/>
    </source>
</evidence>
<keyword evidence="4" id="KW-1185">Reference proteome</keyword>
<feature type="transmembrane region" description="Helical" evidence="1">
    <location>
        <begin position="34"/>
        <end position="56"/>
    </location>
</feature>
<dbReference type="EMBL" id="FCNW02000012">
    <property type="protein sequence ID" value="SAL38867.1"/>
    <property type="molecule type" value="Genomic_DNA"/>
</dbReference>
<feature type="transmembrane region" description="Helical" evidence="1">
    <location>
        <begin position="100"/>
        <end position="119"/>
    </location>
</feature>
<feature type="transmembrane region" description="Helical" evidence="1">
    <location>
        <begin position="154"/>
        <end position="172"/>
    </location>
</feature>
<reference evidence="3" key="1">
    <citation type="submission" date="2016-01" db="EMBL/GenBank/DDBJ databases">
        <authorList>
            <person name="Peeters C."/>
        </authorList>
    </citation>
    <scope>NUCLEOTIDE SEQUENCE [LARGE SCALE GENOMIC DNA]</scope>
    <source>
        <strain evidence="3">LMG 22934</strain>
    </source>
</reference>
<feature type="domain" description="Phosphatidic acid phosphatase type 2/haloperoxidase" evidence="2">
    <location>
        <begin position="67"/>
        <end position="144"/>
    </location>
</feature>
<dbReference type="RefSeq" id="WP_087667791.1">
    <property type="nucleotide sequence ID" value="NZ_FCNW02000012.1"/>
</dbReference>
<dbReference type="Proteomes" id="UP000054977">
    <property type="component" value="Unassembled WGS sequence"/>
</dbReference>
<dbReference type="STRING" id="326474.AWB65_02890"/>
<evidence type="ECO:0000256" key="1">
    <source>
        <dbReference type="SAM" id="Phobius"/>
    </source>
</evidence>
<feature type="transmembrane region" description="Helical" evidence="1">
    <location>
        <begin position="125"/>
        <end position="142"/>
    </location>
</feature>
<organism evidence="3 4">
    <name type="scientific">Caballeronia humi</name>
    <dbReference type="NCBI Taxonomy" id="326474"/>
    <lineage>
        <taxon>Bacteria</taxon>
        <taxon>Pseudomonadati</taxon>
        <taxon>Pseudomonadota</taxon>
        <taxon>Betaproteobacteria</taxon>
        <taxon>Burkholderiales</taxon>
        <taxon>Burkholderiaceae</taxon>
        <taxon>Caballeronia</taxon>
    </lineage>
</organism>